<gene>
    <name evidence="1" type="ORF">PQG83_11560</name>
</gene>
<dbReference type="Proteomes" id="UP001302494">
    <property type="component" value="Chromosome"/>
</dbReference>
<dbReference type="AlphaFoldDB" id="A0AA96GHJ2"/>
<reference evidence="1 2" key="1">
    <citation type="submission" date="2023-01" db="EMBL/GenBank/DDBJ databases">
        <title>Cultivation and genomic characterization of new, ubiquitous marine nitrite-oxidizing bacteria from the Nitrospirales.</title>
        <authorList>
            <person name="Mueller A.J."/>
            <person name="Daebeler A."/>
            <person name="Herbold C.W."/>
            <person name="Kirkegaard R.H."/>
            <person name="Daims H."/>
        </authorList>
    </citation>
    <scope>NUCLEOTIDE SEQUENCE [LARGE SCALE GENOMIC DNA]</scope>
    <source>
        <strain evidence="1 2">DK</strain>
    </source>
</reference>
<sequence>MKMFSSTAYSRPNGVVLSILCLVLLLSVSVSFGADFQLPVNTCPSEGKPIHIHVHGIKSAAGTLKAVLYGPDPESFLVKGAKADKEREPAQKDSMTLCLAAPVEGKYAVVVYHDENDNHKFDRNWIGLPTEGFGVSKNPSLFLAAPSFEESSFEVNGEVTHVDVDMKY</sequence>
<name>A0AA96GHJ2_9BACT</name>
<dbReference type="EMBL" id="CP116968">
    <property type="protein sequence ID" value="WNM60400.1"/>
    <property type="molecule type" value="Genomic_DNA"/>
</dbReference>
<keyword evidence="2" id="KW-1185">Reference proteome</keyword>
<organism evidence="1 2">
    <name type="scientific">Candidatus Nitrospira neomarina</name>
    <dbReference type="NCBI Taxonomy" id="3020899"/>
    <lineage>
        <taxon>Bacteria</taxon>
        <taxon>Pseudomonadati</taxon>
        <taxon>Nitrospirota</taxon>
        <taxon>Nitrospiria</taxon>
        <taxon>Nitrospirales</taxon>
        <taxon>Nitrospiraceae</taxon>
        <taxon>Nitrospira</taxon>
    </lineage>
</organism>
<evidence type="ECO:0000313" key="2">
    <source>
        <dbReference type="Proteomes" id="UP001302494"/>
    </source>
</evidence>
<dbReference type="Pfam" id="PF09912">
    <property type="entry name" value="DUF2141"/>
    <property type="match status" value="1"/>
</dbReference>
<dbReference type="InterPro" id="IPR018673">
    <property type="entry name" value="DUF2141"/>
</dbReference>
<protein>
    <submittedName>
        <fullName evidence="1">DUF2141 domain-containing protein</fullName>
    </submittedName>
</protein>
<accession>A0AA96GHJ2</accession>
<dbReference type="KEGG" id="nneo:PQG83_11560"/>
<evidence type="ECO:0000313" key="1">
    <source>
        <dbReference type="EMBL" id="WNM60400.1"/>
    </source>
</evidence>
<dbReference type="RefSeq" id="WP_312741077.1">
    <property type="nucleotide sequence ID" value="NZ_CP116968.1"/>
</dbReference>
<proteinExistence type="predicted"/>